<keyword evidence="6 8" id="KW-0472">Membrane</keyword>
<protein>
    <recommendedName>
        <fullName evidence="8">Cell division protein DivIB</fullName>
    </recommendedName>
</protein>
<reference evidence="11" key="2">
    <citation type="journal article" date="2021" name="J Anim Sci Technol">
        <title>Complete genome sequence of Paenibacillus konkukensis sp. nov. SK3146 as a potential probiotic strain.</title>
        <authorList>
            <person name="Jung H.I."/>
            <person name="Park S."/>
            <person name="Niu K.M."/>
            <person name="Lee S.W."/>
            <person name="Kothari D."/>
            <person name="Yi K.J."/>
            <person name="Kim S.K."/>
        </authorList>
    </citation>
    <scope>NUCLEOTIDE SEQUENCE</scope>
    <source>
        <strain evidence="11">SK3146</strain>
    </source>
</reference>
<proteinExistence type="inferred from homology"/>
<feature type="domain" description="POTRA" evidence="10">
    <location>
        <begin position="45"/>
        <end position="113"/>
    </location>
</feature>
<comment type="subcellular location">
    <subcellularLocation>
        <location evidence="8">Cell membrane</location>
        <topology evidence="8">Single-pass type II membrane protein</topology>
    </subcellularLocation>
    <subcellularLocation>
        <location evidence="1">Membrane</location>
    </subcellularLocation>
    <text evidence="8">Localizes to the division septum.</text>
</comment>
<dbReference type="Pfam" id="PF08478">
    <property type="entry name" value="POTRA_1"/>
    <property type="match status" value="1"/>
</dbReference>
<dbReference type="GO" id="GO:0051301">
    <property type="term" value="P:cell division"/>
    <property type="evidence" value="ECO:0007669"/>
    <property type="project" value="UniProtKB-KW"/>
</dbReference>
<evidence type="ECO:0000313" key="12">
    <source>
        <dbReference type="Proteomes" id="UP001057134"/>
    </source>
</evidence>
<dbReference type="Gene3D" id="3.10.20.310">
    <property type="entry name" value="membrane protein fhac"/>
    <property type="match status" value="1"/>
</dbReference>
<dbReference type="RefSeq" id="WP_249862553.1">
    <property type="nucleotide sequence ID" value="NZ_CP027059.1"/>
</dbReference>
<accession>A0ABY4RY22</accession>
<evidence type="ECO:0000256" key="2">
    <source>
        <dbReference type="ARBA" id="ARBA00022475"/>
    </source>
</evidence>
<dbReference type="PANTHER" id="PTHR37820">
    <property type="entry name" value="CELL DIVISION PROTEIN DIVIB"/>
    <property type="match status" value="1"/>
</dbReference>
<evidence type="ECO:0000256" key="9">
    <source>
        <dbReference type="SAM" id="MobiDB-lite"/>
    </source>
</evidence>
<evidence type="ECO:0000259" key="10">
    <source>
        <dbReference type="PROSITE" id="PS51779"/>
    </source>
</evidence>
<keyword evidence="7 8" id="KW-0131">Cell cycle</keyword>
<feature type="compositionally biased region" description="Basic and acidic residues" evidence="9">
    <location>
        <begin position="293"/>
        <end position="317"/>
    </location>
</feature>
<dbReference type="EMBL" id="CP027059">
    <property type="protein sequence ID" value="UQZ87062.1"/>
    <property type="molecule type" value="Genomic_DNA"/>
</dbReference>
<evidence type="ECO:0000313" key="11">
    <source>
        <dbReference type="EMBL" id="UQZ87062.1"/>
    </source>
</evidence>
<name>A0ABY4RY22_9BACL</name>
<dbReference type="InterPro" id="IPR034746">
    <property type="entry name" value="POTRA"/>
</dbReference>
<gene>
    <name evidence="8 11" type="primary">divIB</name>
    <name evidence="11" type="ORF">SK3146_06355</name>
</gene>
<comment type="similarity">
    <text evidence="8">Belongs to the FtsQ/DivIB family. DivIB subfamily.</text>
</comment>
<sequence>MHTEERLPVIKKPKKRSRGSKRLLFLLFLFFITLLCILFFQSSLSKISEIQVDGQELLTAEAIQGASGVNAGDHFFSVSSSAIEQKVKSLKMVESVEATKHFPGVIHIQVKEYPRVAYQFGDANQPEAILADGSVVPVGGDINFVMDKPILTGWGASPELKNKLCQALASTSPSALTDISEIKPDPSESYPDKIKMYTRSQFEVITTIGYLPEKLKYLDTYIADLKENKISTGVLKLLEADTHAPFDTDAGKTAGKDGKDAKSSAGQDGKTDKKTTTTPTPTPTPPASGNNADSKKESDNAPAGKDTKTSDKETGRN</sequence>
<dbReference type="Gene3D" id="3.40.50.10960">
    <property type="match status" value="1"/>
</dbReference>
<keyword evidence="12" id="KW-1185">Reference proteome</keyword>
<evidence type="ECO:0000256" key="5">
    <source>
        <dbReference type="ARBA" id="ARBA00022989"/>
    </source>
</evidence>
<evidence type="ECO:0000256" key="4">
    <source>
        <dbReference type="ARBA" id="ARBA00022692"/>
    </source>
</evidence>
<evidence type="ECO:0000256" key="7">
    <source>
        <dbReference type="ARBA" id="ARBA00023306"/>
    </source>
</evidence>
<keyword evidence="2 8" id="KW-1003">Cell membrane</keyword>
<comment type="function">
    <text evidence="8">Cell division protein that may be involved in stabilizing or promoting the assembly of the division complex.</text>
</comment>
<dbReference type="Proteomes" id="UP001057134">
    <property type="component" value="Chromosome"/>
</dbReference>
<dbReference type="InterPro" id="IPR050487">
    <property type="entry name" value="FtsQ_DivIB"/>
</dbReference>
<evidence type="ECO:0000256" key="8">
    <source>
        <dbReference type="HAMAP-Rule" id="MF_00912"/>
    </source>
</evidence>
<dbReference type="HAMAP" id="MF_00912">
    <property type="entry name" value="DivIB"/>
    <property type="match status" value="1"/>
</dbReference>
<keyword evidence="3 8" id="KW-0132">Cell division</keyword>
<feature type="compositionally biased region" description="Basic and acidic residues" evidence="9">
    <location>
        <begin position="245"/>
        <end position="262"/>
    </location>
</feature>
<keyword evidence="4 8" id="KW-0812">Transmembrane</keyword>
<feature type="region of interest" description="Disordered" evidence="9">
    <location>
        <begin position="245"/>
        <end position="317"/>
    </location>
</feature>
<evidence type="ECO:0000256" key="1">
    <source>
        <dbReference type="ARBA" id="ARBA00004370"/>
    </source>
</evidence>
<evidence type="ECO:0000256" key="3">
    <source>
        <dbReference type="ARBA" id="ARBA00022618"/>
    </source>
</evidence>
<dbReference type="PANTHER" id="PTHR37820:SF1">
    <property type="entry name" value="CELL DIVISION PROTEIN FTSQ"/>
    <property type="match status" value="1"/>
</dbReference>
<reference evidence="11" key="1">
    <citation type="submission" date="2018-02" db="EMBL/GenBank/DDBJ databases">
        <authorList>
            <person name="Kim S.-K."/>
            <person name="Jung H.-I."/>
            <person name="Lee S.-W."/>
        </authorList>
    </citation>
    <scope>NUCLEOTIDE SEQUENCE</scope>
    <source>
        <strain evidence="11">SK3146</strain>
    </source>
</reference>
<keyword evidence="5 8" id="KW-1133">Transmembrane helix</keyword>
<dbReference type="InterPro" id="IPR026580">
    <property type="entry name" value="DivIB"/>
</dbReference>
<evidence type="ECO:0000256" key="6">
    <source>
        <dbReference type="ARBA" id="ARBA00023136"/>
    </source>
</evidence>
<dbReference type="PROSITE" id="PS51779">
    <property type="entry name" value="POTRA"/>
    <property type="match status" value="1"/>
</dbReference>
<organism evidence="11 12">
    <name type="scientific">Paenibacillus konkukensis</name>
    <dbReference type="NCBI Taxonomy" id="2020716"/>
    <lineage>
        <taxon>Bacteria</taxon>
        <taxon>Bacillati</taxon>
        <taxon>Bacillota</taxon>
        <taxon>Bacilli</taxon>
        <taxon>Bacillales</taxon>
        <taxon>Paenibacillaceae</taxon>
        <taxon>Paenibacillus</taxon>
    </lineage>
</organism>
<dbReference type="InterPro" id="IPR013685">
    <property type="entry name" value="POTRA_FtsQ_type"/>
</dbReference>